<feature type="domain" description="Helicase C-terminal" evidence="5">
    <location>
        <begin position="963"/>
        <end position="1135"/>
    </location>
</feature>
<dbReference type="Proteomes" id="UP001303473">
    <property type="component" value="Unassembled WGS sequence"/>
</dbReference>
<feature type="compositionally biased region" description="Low complexity" evidence="4">
    <location>
        <begin position="325"/>
        <end position="355"/>
    </location>
</feature>
<feature type="region of interest" description="Disordered" evidence="4">
    <location>
        <begin position="556"/>
        <end position="577"/>
    </location>
</feature>
<dbReference type="InterPro" id="IPR027417">
    <property type="entry name" value="P-loop_NTPase"/>
</dbReference>
<dbReference type="PANTHER" id="PTHR45626">
    <property type="entry name" value="TRANSCRIPTION TERMINATION FACTOR 2-RELATED"/>
    <property type="match status" value="1"/>
</dbReference>
<dbReference type="GO" id="GO:0005634">
    <property type="term" value="C:nucleus"/>
    <property type="evidence" value="ECO:0007669"/>
    <property type="project" value="TreeGrafter"/>
</dbReference>
<evidence type="ECO:0000259" key="5">
    <source>
        <dbReference type="PROSITE" id="PS51194"/>
    </source>
</evidence>
<feature type="compositionally biased region" description="Basic and acidic residues" evidence="4">
    <location>
        <begin position="556"/>
        <end position="566"/>
    </location>
</feature>
<dbReference type="PROSITE" id="PS51194">
    <property type="entry name" value="HELICASE_CTER"/>
    <property type="match status" value="1"/>
</dbReference>
<evidence type="ECO:0000313" key="6">
    <source>
        <dbReference type="EMBL" id="KAK3937223.1"/>
    </source>
</evidence>
<dbReference type="PANTHER" id="PTHR45626:SF14">
    <property type="entry name" value="ATP-DEPENDENT DNA HELICASE (EUROFUNG)"/>
    <property type="match status" value="1"/>
</dbReference>
<feature type="compositionally biased region" description="Basic and acidic residues" evidence="4">
    <location>
        <begin position="123"/>
        <end position="133"/>
    </location>
</feature>
<evidence type="ECO:0000256" key="2">
    <source>
        <dbReference type="ARBA" id="ARBA00022801"/>
    </source>
</evidence>
<dbReference type="GO" id="GO:0008094">
    <property type="term" value="F:ATP-dependent activity, acting on DNA"/>
    <property type="evidence" value="ECO:0007669"/>
    <property type="project" value="TreeGrafter"/>
</dbReference>
<feature type="compositionally biased region" description="Acidic residues" evidence="4">
    <location>
        <begin position="220"/>
        <end position="231"/>
    </location>
</feature>
<evidence type="ECO:0000256" key="1">
    <source>
        <dbReference type="ARBA" id="ARBA00022741"/>
    </source>
</evidence>
<dbReference type="InterPro" id="IPR000330">
    <property type="entry name" value="SNF2_N"/>
</dbReference>
<dbReference type="SUPFAM" id="SSF52540">
    <property type="entry name" value="P-loop containing nucleoside triphosphate hydrolases"/>
    <property type="match status" value="2"/>
</dbReference>
<dbReference type="SMART" id="SM00487">
    <property type="entry name" value="DEXDc"/>
    <property type="match status" value="1"/>
</dbReference>
<dbReference type="InterPro" id="IPR050628">
    <property type="entry name" value="SNF2_RAD54_helicase_TF"/>
</dbReference>
<dbReference type="GO" id="GO:0006281">
    <property type="term" value="P:DNA repair"/>
    <property type="evidence" value="ECO:0007669"/>
    <property type="project" value="TreeGrafter"/>
</dbReference>
<dbReference type="InterPro" id="IPR014001">
    <property type="entry name" value="Helicase_ATP-bd"/>
</dbReference>
<keyword evidence="1" id="KW-0547">Nucleotide-binding</keyword>
<keyword evidence="7" id="KW-1185">Reference proteome</keyword>
<dbReference type="GO" id="GO:0016787">
    <property type="term" value="F:hydrolase activity"/>
    <property type="evidence" value="ECO:0007669"/>
    <property type="project" value="UniProtKB-KW"/>
</dbReference>
<dbReference type="InterPro" id="IPR001650">
    <property type="entry name" value="Helicase_C-like"/>
</dbReference>
<evidence type="ECO:0000256" key="3">
    <source>
        <dbReference type="ARBA" id="ARBA00022840"/>
    </source>
</evidence>
<protein>
    <recommendedName>
        <fullName evidence="5">Helicase C-terminal domain-containing protein</fullName>
    </recommendedName>
</protein>
<dbReference type="GO" id="GO:0005524">
    <property type="term" value="F:ATP binding"/>
    <property type="evidence" value="ECO:0007669"/>
    <property type="project" value="UniProtKB-KW"/>
</dbReference>
<accession>A0AAN6N3M3</accession>
<evidence type="ECO:0000256" key="4">
    <source>
        <dbReference type="SAM" id="MobiDB-lite"/>
    </source>
</evidence>
<feature type="compositionally biased region" description="Acidic residues" evidence="4">
    <location>
        <begin position="272"/>
        <end position="282"/>
    </location>
</feature>
<feature type="compositionally biased region" description="Low complexity" evidence="4">
    <location>
        <begin position="375"/>
        <end position="406"/>
    </location>
</feature>
<evidence type="ECO:0000313" key="7">
    <source>
        <dbReference type="Proteomes" id="UP001303473"/>
    </source>
</evidence>
<keyword evidence="2" id="KW-0378">Hydrolase</keyword>
<dbReference type="EMBL" id="MU853860">
    <property type="protein sequence ID" value="KAK3937223.1"/>
    <property type="molecule type" value="Genomic_DNA"/>
</dbReference>
<feature type="compositionally biased region" description="Acidic residues" evidence="4">
    <location>
        <begin position="149"/>
        <end position="165"/>
    </location>
</feature>
<feature type="compositionally biased region" description="Low complexity" evidence="4">
    <location>
        <begin position="292"/>
        <end position="316"/>
    </location>
</feature>
<dbReference type="AlphaFoldDB" id="A0AAN6N3M3"/>
<comment type="caution">
    <text evidence="6">The sequence shown here is derived from an EMBL/GenBank/DDBJ whole genome shotgun (WGS) entry which is preliminary data.</text>
</comment>
<gene>
    <name evidence="6" type="ORF">QBC46DRAFT_268013</name>
</gene>
<sequence>MGDFDLSTLNVSVVRTDTNQQRRCKLVDFLPEDVRLKYKQVRFIPGWYMWYLFEMWVIERFSYDPPSDEIWFNTHRMKLAVENEQDWKDVLEFISTRQIPVDPHSSLFFNIQPRQNLLTESQKLKQAKDEKKSINPLVSDDLRDWDGNVSDESDYSYTSDNDDDSLVVSALHGGDSKSSPYDFLDVDTQQREPAVPVEEKPKQEAIQEAEQKASDSEPASSDESDDEDSEIEMSMSGLTEWSDIPVAQEGEVPLDTLHEEGHASLTDSAIEINDDEPNDDAGDAPVAAKPQPRVSKAPSVASSASSTSKTTSARKPVQSSRIVSTRKTTPPAPIKPTATRARAGAAAPTPRTGTRSAVSTQTAAKVGTAASRIGAPLSRTTSRTTTASTASIRAPSPADSPSASVSDLSESVYSVVDISESVLGNFETQAEADDDYGAVDLSVIDSYVGSYGTGDNEVEWRDCLDFFNFNVEEQLRREAKIAPGRTRVGMKKLYGMTTTVFDYQLVGIFNLLKATLNDVSGGLLCDEQGLGKTVEMLGVIALAHGLRKNRAEVLADQAKNKSDKHNPKGSTTARSCRSDGKYGFRCYCWHPLTKKLADLLPEGLNLVLTPTRSCTQMFREAKKMLDTNIFKVKMEHSDAKAEDKLSKDEVNTLRATVTPRKTDDQFGYKAKPGQSEFIIIAPFQSLNRLNTVFAADVKTDTGKTKKKDGLMPGVVMLDEFHEYAVGDDSATIDWLKNLKTYTDNPGGRVPLVYFVSGTPFGESPADLKPAIGLFEKPYWNEQNPLTSSSWSTLCELYTQLTTLQSSGELVPREEMVKYRRSLDSVLTKIMVRRLGTDQFRGRNLTNIGPLHVDIVKHPLPTALQSSLQELSNRARQLTESEVSAGRASSISTLLRSEKGQDILLHLRLASTFPSTAPSSLGSDFSFTISEITTELKDASNKLQKTKYWQHIPQWVANSPKLATINKTITKMLKDTARIDGEATGAKKLCLFTPLESEAMILFGYLLHKAKQDKRIKPVWMHSGLTPTERQTTVIDKFVEMGNSTPNILVSTVALGGTGLNLQKAKYSIVTGPAWTKRENQQAYYRTHRVGQKQETNLQLLICNWSPADRLIQAKYSGEVMTGGDDMMWLVEEGIIEKQQGEDNADKGFVERHNQTGTA</sequence>
<organism evidence="6 7">
    <name type="scientific">Diplogelasinospora grovesii</name>
    <dbReference type="NCBI Taxonomy" id="303347"/>
    <lineage>
        <taxon>Eukaryota</taxon>
        <taxon>Fungi</taxon>
        <taxon>Dikarya</taxon>
        <taxon>Ascomycota</taxon>
        <taxon>Pezizomycotina</taxon>
        <taxon>Sordariomycetes</taxon>
        <taxon>Sordariomycetidae</taxon>
        <taxon>Sordariales</taxon>
        <taxon>Diplogelasinosporaceae</taxon>
        <taxon>Diplogelasinospora</taxon>
    </lineage>
</organism>
<reference evidence="7" key="1">
    <citation type="journal article" date="2023" name="Mol. Phylogenet. Evol.">
        <title>Genome-scale phylogeny and comparative genomics of the fungal order Sordariales.</title>
        <authorList>
            <person name="Hensen N."/>
            <person name="Bonometti L."/>
            <person name="Westerberg I."/>
            <person name="Brannstrom I.O."/>
            <person name="Guillou S."/>
            <person name="Cros-Aarteil S."/>
            <person name="Calhoun S."/>
            <person name="Haridas S."/>
            <person name="Kuo A."/>
            <person name="Mondo S."/>
            <person name="Pangilinan J."/>
            <person name="Riley R."/>
            <person name="LaButti K."/>
            <person name="Andreopoulos B."/>
            <person name="Lipzen A."/>
            <person name="Chen C."/>
            <person name="Yan M."/>
            <person name="Daum C."/>
            <person name="Ng V."/>
            <person name="Clum A."/>
            <person name="Steindorff A."/>
            <person name="Ohm R.A."/>
            <person name="Martin F."/>
            <person name="Silar P."/>
            <person name="Natvig D.O."/>
            <person name="Lalanne C."/>
            <person name="Gautier V."/>
            <person name="Ament-Velasquez S.L."/>
            <person name="Kruys A."/>
            <person name="Hutchinson M.I."/>
            <person name="Powell A.J."/>
            <person name="Barry K."/>
            <person name="Miller A.N."/>
            <person name="Grigoriev I.V."/>
            <person name="Debuchy R."/>
            <person name="Gladieux P."/>
            <person name="Hiltunen Thoren M."/>
            <person name="Johannesson H."/>
        </authorList>
    </citation>
    <scope>NUCLEOTIDE SEQUENCE [LARGE SCALE GENOMIC DNA]</scope>
    <source>
        <strain evidence="7">CBS 340.73</strain>
    </source>
</reference>
<dbReference type="Pfam" id="PF00271">
    <property type="entry name" value="Helicase_C"/>
    <property type="match status" value="1"/>
</dbReference>
<name>A0AAN6N3M3_9PEZI</name>
<feature type="region of interest" description="Disordered" evidence="4">
    <location>
        <begin position="123"/>
        <end position="406"/>
    </location>
</feature>
<dbReference type="Pfam" id="PF00176">
    <property type="entry name" value="SNF2-rel_dom"/>
    <property type="match status" value="1"/>
</dbReference>
<dbReference type="Gene3D" id="3.40.50.300">
    <property type="entry name" value="P-loop containing nucleotide triphosphate hydrolases"/>
    <property type="match status" value="2"/>
</dbReference>
<proteinExistence type="predicted"/>
<keyword evidence="3" id="KW-0067">ATP-binding</keyword>
<feature type="compositionally biased region" description="Basic and acidic residues" evidence="4">
    <location>
        <begin position="197"/>
        <end position="215"/>
    </location>
</feature>